<gene>
    <name evidence="2" type="ORF">PCOR1329_LOCUS25226</name>
</gene>
<feature type="transmembrane region" description="Helical" evidence="1">
    <location>
        <begin position="90"/>
        <end position="111"/>
    </location>
</feature>
<proteinExistence type="predicted"/>
<reference evidence="2" key="1">
    <citation type="submission" date="2023-10" db="EMBL/GenBank/DDBJ databases">
        <authorList>
            <person name="Chen Y."/>
            <person name="Shah S."/>
            <person name="Dougan E. K."/>
            <person name="Thang M."/>
            <person name="Chan C."/>
        </authorList>
    </citation>
    <scope>NUCLEOTIDE SEQUENCE [LARGE SCALE GENOMIC DNA]</scope>
</reference>
<evidence type="ECO:0000313" key="3">
    <source>
        <dbReference type="Proteomes" id="UP001189429"/>
    </source>
</evidence>
<feature type="transmembrane region" description="Helical" evidence="1">
    <location>
        <begin position="57"/>
        <end position="78"/>
    </location>
</feature>
<sequence>MGMLVALSCYCLVVMFTLKRKSSSMAGHMHTITGALQILVVLWAIVQERCFREAPGAEWAVLTFVVYMVNNVTMWPLLKYFRGQEVHRMLFKLAYSFILSFQGILVIAWSLQYEWLYWFVMPFWFYSAKKLFEASDNVVALLPDGALPVPGMQAAARQRVSGIEPDTLTIVYSALNFAGAVFDNMYMAVYTWRGPTGFWGWSLENIEGVNDHLRTGLTKPAFCSLTISVLVFLGTLVHRNIISREVALVLNVVLASAGPWLILYYHKLVDWSEPWQPEIMGNWGSIPYFLQGVTQ</sequence>
<protein>
    <recommendedName>
        <fullName evidence="4">Glycerophosphocholine acyltransferase 1</fullName>
    </recommendedName>
</protein>
<feature type="transmembrane region" description="Helical" evidence="1">
    <location>
        <begin position="25"/>
        <end position="45"/>
    </location>
</feature>
<keyword evidence="3" id="KW-1185">Reference proteome</keyword>
<dbReference type="Proteomes" id="UP001189429">
    <property type="component" value="Unassembled WGS sequence"/>
</dbReference>
<dbReference type="EMBL" id="CAUYUJ010008790">
    <property type="protein sequence ID" value="CAK0824968.1"/>
    <property type="molecule type" value="Genomic_DNA"/>
</dbReference>
<organism evidence="2 3">
    <name type="scientific">Prorocentrum cordatum</name>
    <dbReference type="NCBI Taxonomy" id="2364126"/>
    <lineage>
        <taxon>Eukaryota</taxon>
        <taxon>Sar</taxon>
        <taxon>Alveolata</taxon>
        <taxon>Dinophyceae</taxon>
        <taxon>Prorocentrales</taxon>
        <taxon>Prorocentraceae</taxon>
        <taxon>Prorocentrum</taxon>
    </lineage>
</organism>
<accession>A0ABN9S1R4</accession>
<evidence type="ECO:0000256" key="1">
    <source>
        <dbReference type="SAM" id="Phobius"/>
    </source>
</evidence>
<feature type="transmembrane region" description="Helical" evidence="1">
    <location>
        <begin position="246"/>
        <end position="265"/>
    </location>
</feature>
<evidence type="ECO:0000313" key="2">
    <source>
        <dbReference type="EMBL" id="CAK0824968.1"/>
    </source>
</evidence>
<keyword evidence="1" id="KW-0472">Membrane</keyword>
<evidence type="ECO:0008006" key="4">
    <source>
        <dbReference type="Google" id="ProtNLM"/>
    </source>
</evidence>
<name>A0ABN9S1R4_9DINO</name>
<keyword evidence="1" id="KW-0812">Transmembrane</keyword>
<comment type="caution">
    <text evidence="2">The sequence shown here is derived from an EMBL/GenBank/DDBJ whole genome shotgun (WGS) entry which is preliminary data.</text>
</comment>
<keyword evidence="1" id="KW-1133">Transmembrane helix</keyword>
<feature type="transmembrane region" description="Helical" evidence="1">
    <location>
        <begin position="217"/>
        <end position="237"/>
    </location>
</feature>